<keyword evidence="3" id="KW-1185">Reference proteome</keyword>
<comment type="caution">
    <text evidence="2">The sequence shown here is derived from an EMBL/GenBank/DDBJ whole genome shotgun (WGS) entry which is preliminary data.</text>
</comment>
<evidence type="ECO:0000256" key="1">
    <source>
        <dbReference type="SAM" id="Phobius"/>
    </source>
</evidence>
<feature type="transmembrane region" description="Helical" evidence="1">
    <location>
        <begin position="67"/>
        <end position="86"/>
    </location>
</feature>
<name>A0ABR7QYP3_9GAMM</name>
<reference evidence="2 3" key="1">
    <citation type="submission" date="2020-06" db="EMBL/GenBank/DDBJ databases">
        <title>Frischella cerana isolated from Apis cerana gut homogenate.</title>
        <authorList>
            <person name="Wolter L.A."/>
            <person name="Suenami S."/>
            <person name="Miyazaki R."/>
        </authorList>
    </citation>
    <scope>NUCLEOTIDE SEQUENCE [LARGE SCALE GENOMIC DNA]</scope>
    <source>
        <strain evidence="2 3">Ac13</strain>
    </source>
</reference>
<gene>
    <name evidence="2" type="ORF">FcAc13_08425</name>
</gene>
<dbReference type="Proteomes" id="UP000651208">
    <property type="component" value="Unassembled WGS sequence"/>
</dbReference>
<dbReference type="RefSeq" id="WP_187755779.1">
    <property type="nucleotide sequence ID" value="NZ_JABURY010000017.1"/>
</dbReference>
<protein>
    <submittedName>
        <fullName evidence="2">Uncharacterized protein</fullName>
    </submittedName>
</protein>
<dbReference type="EMBL" id="JABURY010000017">
    <property type="protein sequence ID" value="MBC9131333.1"/>
    <property type="molecule type" value="Genomic_DNA"/>
</dbReference>
<keyword evidence="1" id="KW-0472">Membrane</keyword>
<evidence type="ECO:0000313" key="2">
    <source>
        <dbReference type="EMBL" id="MBC9131333.1"/>
    </source>
</evidence>
<feature type="transmembrane region" description="Helical" evidence="1">
    <location>
        <begin position="35"/>
        <end position="55"/>
    </location>
</feature>
<keyword evidence="1" id="KW-1133">Transmembrane helix</keyword>
<feature type="transmembrane region" description="Helical" evidence="1">
    <location>
        <begin position="107"/>
        <end position="132"/>
    </location>
</feature>
<accession>A0ABR7QYP3</accession>
<evidence type="ECO:0000313" key="3">
    <source>
        <dbReference type="Proteomes" id="UP000651208"/>
    </source>
</evidence>
<keyword evidence="1" id="KW-0812">Transmembrane</keyword>
<sequence length="218" mass="25592">MFKNYRIDVMGKKKFGNNNRNPYQRYNMKVCKFNHFIWGCASVIACLGFMFSSYFDYETETIISNNWMVITGMISLILSIIFCWLINSKSARKYHQKTGILQIINHIGQFAFILFFILFISIMLLKMLISFYPGETKQYITSQYKITTPGPFRLMTKTKRAKNGIKIHEPHSSEWFFVPFTKDPDKQYPSKILVKIKSNLFGSTLVSYHMNVVFINQS</sequence>
<proteinExistence type="predicted"/>
<organism evidence="2 3">
    <name type="scientific">Frischella japonica</name>
    <dbReference type="NCBI Taxonomy" id="2741544"/>
    <lineage>
        <taxon>Bacteria</taxon>
        <taxon>Pseudomonadati</taxon>
        <taxon>Pseudomonadota</taxon>
        <taxon>Gammaproteobacteria</taxon>
        <taxon>Orbales</taxon>
        <taxon>Orbaceae</taxon>
        <taxon>Frischella</taxon>
    </lineage>
</organism>